<evidence type="ECO:0000256" key="1">
    <source>
        <dbReference type="SAM" id="SignalP"/>
    </source>
</evidence>
<evidence type="ECO:0000259" key="2">
    <source>
        <dbReference type="Pfam" id="PF18433"/>
    </source>
</evidence>
<dbReference type="Pfam" id="PF18433">
    <property type="entry name" value="DUF5610"/>
    <property type="match status" value="1"/>
</dbReference>
<dbReference type="RefSeq" id="WP_074866603.1">
    <property type="nucleotide sequence ID" value="NZ_FOAS01000005.1"/>
</dbReference>
<organism evidence="3 4">
    <name type="scientific">Atopomonas hussainii</name>
    <dbReference type="NCBI Taxonomy" id="1429083"/>
    <lineage>
        <taxon>Bacteria</taxon>
        <taxon>Pseudomonadati</taxon>
        <taxon>Pseudomonadota</taxon>
        <taxon>Gammaproteobacteria</taxon>
        <taxon>Pseudomonadales</taxon>
        <taxon>Pseudomonadaceae</taxon>
        <taxon>Atopomonas</taxon>
    </lineage>
</organism>
<feature type="chain" id="PRO_5010245716" description="DUF5610 domain-containing protein" evidence="1">
    <location>
        <begin position="24"/>
        <end position="386"/>
    </location>
</feature>
<dbReference type="Gene3D" id="1.10.132.90">
    <property type="match status" value="1"/>
</dbReference>
<evidence type="ECO:0000313" key="3">
    <source>
        <dbReference type="EMBL" id="SEK83894.1"/>
    </source>
</evidence>
<protein>
    <recommendedName>
        <fullName evidence="2">DUF5610 domain-containing protein</fullName>
    </recommendedName>
</protein>
<feature type="signal peptide" evidence="1">
    <location>
        <begin position="1"/>
        <end position="23"/>
    </location>
</feature>
<keyword evidence="4" id="KW-1185">Reference proteome</keyword>
<proteinExistence type="predicted"/>
<dbReference type="InterPro" id="IPR041651">
    <property type="entry name" value="DUF5610"/>
</dbReference>
<sequence length="386" mass="40677">MFTSALTPSFAGFPAFASLPSFANSRFAPQQGPDIQQILQDKLAGKLGLDPSQLNAPAADFSPEKVAERVLGFISERLQQEAAAGADSSVLRQRLNEARQGVEEGLKAAKDILKDSGLFAGEVKDNFKDTAKALRQGLDGLEEQYAGPVQRPERSPLAGGVAVAAESTRVQAWLETFSLNVTTAEGDKIQVRFAQGGADAQVNRVAGVANGNGSAVSAYSGSSSIRFGSFEAVIEGNINDDERAALEKLFGQVEGIAQKFYSGDVEGAFDRALALNIDGSQLSSMALRLTQSRISQASDSYAAVAGPSSQVANAPLADYAQALLGALEQARSLSEELFGQLGELLQGGLLQDERLSDEQVAKGDLLNNRLLEGLLPQLAQSEEQAA</sequence>
<reference evidence="3 4" key="1">
    <citation type="submission" date="2016-10" db="EMBL/GenBank/DDBJ databases">
        <authorList>
            <person name="de Groot N.N."/>
        </authorList>
    </citation>
    <scope>NUCLEOTIDE SEQUENCE [LARGE SCALE GENOMIC DNA]</scope>
    <source>
        <strain evidence="3 4">JCM 19513</strain>
    </source>
</reference>
<name>A0A1H7KBH1_9GAMM</name>
<dbReference type="Proteomes" id="UP000185766">
    <property type="component" value="Unassembled WGS sequence"/>
</dbReference>
<keyword evidence="1" id="KW-0732">Signal</keyword>
<gene>
    <name evidence="3" type="ORF">SAMN05216214_105214</name>
</gene>
<dbReference type="AlphaFoldDB" id="A0A1H7KBH1"/>
<accession>A0A1H7KBH1</accession>
<evidence type="ECO:0000313" key="4">
    <source>
        <dbReference type="Proteomes" id="UP000185766"/>
    </source>
</evidence>
<feature type="domain" description="DUF5610" evidence="2">
    <location>
        <begin position="37"/>
        <end position="140"/>
    </location>
</feature>
<dbReference type="EMBL" id="FOAS01000005">
    <property type="protein sequence ID" value="SEK83894.1"/>
    <property type="molecule type" value="Genomic_DNA"/>
</dbReference>
<dbReference type="STRING" id="1429083.GCA_001885685_01976"/>